<dbReference type="Proteomes" id="UP001523528">
    <property type="component" value="Unassembled WGS sequence"/>
</dbReference>
<keyword evidence="2" id="KW-1185">Reference proteome</keyword>
<protein>
    <submittedName>
        <fullName evidence="1">Nickel-dependent hydrogenase large subunit</fullName>
    </submittedName>
</protein>
<evidence type="ECO:0000313" key="2">
    <source>
        <dbReference type="Proteomes" id="UP001523528"/>
    </source>
</evidence>
<dbReference type="RefSeq" id="WP_165991948.1">
    <property type="nucleotide sequence ID" value="NZ_JAMYZY010000016.1"/>
</dbReference>
<dbReference type="EMBL" id="JAMYZZ010000016">
    <property type="protein sequence ID" value="MCP1258817.1"/>
    <property type="molecule type" value="Genomic_DNA"/>
</dbReference>
<gene>
    <name evidence="1" type="ORF">NKW50_09480</name>
</gene>
<dbReference type="Gene3D" id="1.10.645.10">
    <property type="entry name" value="Cytochrome-c3 Hydrogenase, chain B"/>
    <property type="match status" value="2"/>
</dbReference>
<comment type="caution">
    <text evidence="1">The sequence shown here is derived from an EMBL/GenBank/DDBJ whole genome shotgun (WGS) entry which is preliminary data.</text>
</comment>
<accession>A0ABT1F0T0</accession>
<name>A0ABT1F0T0_9PROT</name>
<reference evidence="1 2" key="1">
    <citation type="submission" date="2022-06" db="EMBL/GenBank/DDBJ databases">
        <title>Acetobacer genomes from food samples.</title>
        <authorList>
            <person name="Sombolestani A."/>
        </authorList>
    </citation>
    <scope>NUCLEOTIDE SEQUENCE [LARGE SCALE GENOMIC DNA]</scope>
    <source>
        <strain evidence="1 2">R-83285</strain>
    </source>
</reference>
<evidence type="ECO:0000313" key="1">
    <source>
        <dbReference type="EMBL" id="MCP1258817.1"/>
    </source>
</evidence>
<sequence>MIGGLLLYGGQNGQPWGVRTHNVVDAGLLCAGLQPEQALALIGRVFSLCRVAHLEASSRALGLAGQSAFDPARMQDEILQDHALALLVTLPAQLGLPPQRESLCKVLHNREAGASLVKELTGSATPIANMAAPAFAAWLAGGVAENAAFLPKLFNRCHAALEGAGADVTMCGLTPQAIQAWLRHDREQGGPVMAYDASIWPDYAHYPVMQALVGPEGVPPFARLVARMLEFLVCLEGRMGSIPDRVGSFLAGLGAGVGVARAARGMLVHVAQVHNGLITDYQILSPTLWHVAQDGLFRQAISRLRSGCAKVTVECVLAALNPCVPVTVEAAQHA</sequence>
<dbReference type="SUPFAM" id="SSF56762">
    <property type="entry name" value="HydB/Nqo4-like"/>
    <property type="match status" value="1"/>
</dbReference>
<organism evidence="1 2">
    <name type="scientific">Acetobacter lambici</name>
    <dbReference type="NCBI Taxonomy" id="1332824"/>
    <lineage>
        <taxon>Bacteria</taxon>
        <taxon>Pseudomonadati</taxon>
        <taxon>Pseudomonadota</taxon>
        <taxon>Alphaproteobacteria</taxon>
        <taxon>Acetobacterales</taxon>
        <taxon>Acetobacteraceae</taxon>
        <taxon>Acetobacter</taxon>
    </lineage>
</organism>
<proteinExistence type="predicted"/>
<dbReference type="InterPro" id="IPR029014">
    <property type="entry name" value="NiFe-Hase_large"/>
</dbReference>